<dbReference type="STRING" id="22663.A0A218WX81"/>
<proteinExistence type="predicted"/>
<keyword evidence="3" id="KW-0520">NAD</keyword>
<evidence type="ECO:0000256" key="2">
    <source>
        <dbReference type="ARBA" id="ARBA00022801"/>
    </source>
</evidence>
<dbReference type="Pfam" id="PF01582">
    <property type="entry name" value="TIR"/>
    <property type="match status" value="1"/>
</dbReference>
<dbReference type="EC" id="3.2.2.6" evidence="1"/>
<dbReference type="EMBL" id="MTKT01002956">
    <property type="protein sequence ID" value="OWM76851.1"/>
    <property type="molecule type" value="Genomic_DNA"/>
</dbReference>
<dbReference type="Gene3D" id="3.40.50.10140">
    <property type="entry name" value="Toll/interleukin-1 receptor homology (TIR) domain"/>
    <property type="match status" value="1"/>
</dbReference>
<keyword evidence="9" id="KW-1185">Reference proteome</keyword>
<evidence type="ECO:0000256" key="4">
    <source>
        <dbReference type="ARBA" id="ARBA00047304"/>
    </source>
</evidence>
<dbReference type="InterPro" id="IPR000157">
    <property type="entry name" value="TIR_dom"/>
</dbReference>
<evidence type="ECO:0000313" key="8">
    <source>
        <dbReference type="Proteomes" id="UP000197138"/>
    </source>
</evidence>
<keyword evidence="2" id="KW-0378">Hydrolase</keyword>
<reference evidence="8" key="1">
    <citation type="journal article" date="2017" name="Plant J.">
        <title>The pomegranate (Punica granatum L.) genome and the genomics of punicalagin biosynthesis.</title>
        <authorList>
            <person name="Qin G."/>
            <person name="Xu C."/>
            <person name="Ming R."/>
            <person name="Tang H."/>
            <person name="Guyot R."/>
            <person name="Kramer E.M."/>
            <person name="Hu Y."/>
            <person name="Yi X."/>
            <person name="Qi Y."/>
            <person name="Xu X."/>
            <person name="Gao Z."/>
            <person name="Pan H."/>
            <person name="Jian J."/>
            <person name="Tian Y."/>
            <person name="Yue Z."/>
            <person name="Xu Y."/>
        </authorList>
    </citation>
    <scope>NUCLEOTIDE SEQUENCE [LARGE SCALE GENOMIC DNA]</scope>
    <source>
        <strain evidence="8">cv. Dabenzi</strain>
    </source>
</reference>
<evidence type="ECO:0000313" key="7">
    <source>
        <dbReference type="EMBL" id="PKI72906.1"/>
    </source>
</evidence>
<dbReference type="AlphaFoldDB" id="A0A218WX81"/>
<evidence type="ECO:0000259" key="5">
    <source>
        <dbReference type="PROSITE" id="PS50104"/>
    </source>
</evidence>
<feature type="domain" description="TIR" evidence="5">
    <location>
        <begin position="9"/>
        <end position="157"/>
    </location>
</feature>
<dbReference type="PROSITE" id="PS50104">
    <property type="entry name" value="TIR"/>
    <property type="match status" value="1"/>
</dbReference>
<evidence type="ECO:0000313" key="9">
    <source>
        <dbReference type="Proteomes" id="UP000233551"/>
    </source>
</evidence>
<dbReference type="PANTHER" id="PTHR32009">
    <property type="entry name" value="TMV RESISTANCE PROTEIN N-LIKE"/>
    <property type="match status" value="1"/>
</dbReference>
<dbReference type="SUPFAM" id="SSF52200">
    <property type="entry name" value="Toll/Interleukin receptor TIR domain"/>
    <property type="match status" value="1"/>
</dbReference>
<accession>A0A218WX81</accession>
<evidence type="ECO:0000256" key="3">
    <source>
        <dbReference type="ARBA" id="ARBA00023027"/>
    </source>
</evidence>
<dbReference type="GeneID" id="116204609"/>
<comment type="catalytic activity">
    <reaction evidence="4">
        <text>NAD(+) + H2O = ADP-D-ribose + nicotinamide + H(+)</text>
        <dbReference type="Rhea" id="RHEA:16301"/>
        <dbReference type="ChEBI" id="CHEBI:15377"/>
        <dbReference type="ChEBI" id="CHEBI:15378"/>
        <dbReference type="ChEBI" id="CHEBI:17154"/>
        <dbReference type="ChEBI" id="CHEBI:57540"/>
        <dbReference type="ChEBI" id="CHEBI:57967"/>
        <dbReference type="EC" id="3.2.2.6"/>
    </reaction>
    <physiologicalReaction direction="left-to-right" evidence="4">
        <dbReference type="Rhea" id="RHEA:16302"/>
    </physiologicalReaction>
</comment>
<gene>
    <name evidence="6" type="ORF">CDL15_Pgr015110</name>
    <name evidence="7" type="ORF">CRG98_006708</name>
</gene>
<dbReference type="SMART" id="SM00255">
    <property type="entry name" value="TIR"/>
    <property type="match status" value="1"/>
</dbReference>
<comment type="caution">
    <text evidence="6">The sequence shown here is derived from an EMBL/GenBank/DDBJ whole genome shotgun (WGS) entry which is preliminary data.</text>
</comment>
<organism evidence="6 8">
    <name type="scientific">Punica granatum</name>
    <name type="common">Pomegranate</name>
    <dbReference type="NCBI Taxonomy" id="22663"/>
    <lineage>
        <taxon>Eukaryota</taxon>
        <taxon>Viridiplantae</taxon>
        <taxon>Streptophyta</taxon>
        <taxon>Embryophyta</taxon>
        <taxon>Tracheophyta</taxon>
        <taxon>Spermatophyta</taxon>
        <taxon>Magnoliopsida</taxon>
        <taxon>eudicotyledons</taxon>
        <taxon>Gunneridae</taxon>
        <taxon>Pentapetalae</taxon>
        <taxon>rosids</taxon>
        <taxon>malvids</taxon>
        <taxon>Myrtales</taxon>
        <taxon>Lythraceae</taxon>
        <taxon>Punica</taxon>
    </lineage>
</organism>
<dbReference type="Proteomes" id="UP000233551">
    <property type="component" value="Unassembled WGS sequence"/>
</dbReference>
<evidence type="ECO:0000256" key="1">
    <source>
        <dbReference type="ARBA" id="ARBA00011982"/>
    </source>
</evidence>
<dbReference type="InterPro" id="IPR035897">
    <property type="entry name" value="Toll_tir_struct_dom_sf"/>
</dbReference>
<reference evidence="7 9" key="3">
    <citation type="submission" date="2017-11" db="EMBL/GenBank/DDBJ databases">
        <title>De-novo sequencing of pomegranate (Punica granatum L.) genome.</title>
        <authorList>
            <person name="Akparov Z."/>
            <person name="Amiraslanov A."/>
            <person name="Hajiyeva S."/>
            <person name="Abbasov M."/>
            <person name="Kaur K."/>
            <person name="Hamwieh A."/>
            <person name="Solovyev V."/>
            <person name="Salamov A."/>
            <person name="Braich B."/>
            <person name="Kosarev P."/>
            <person name="Mahmoud A."/>
            <person name="Hajiyev E."/>
            <person name="Babayeva S."/>
            <person name="Izzatullayeva V."/>
            <person name="Mammadov A."/>
            <person name="Mammadov A."/>
            <person name="Sharifova S."/>
            <person name="Ojaghi J."/>
            <person name="Eynullazada K."/>
            <person name="Bayramov B."/>
            <person name="Abdulazimova A."/>
            <person name="Shahmuradov I."/>
        </authorList>
    </citation>
    <scope>NUCLEOTIDE SEQUENCE [LARGE SCALE GENOMIC DNA]</scope>
    <source>
        <strain evidence="7">AG2017</strain>
        <strain evidence="9">cv. AG2017</strain>
        <tissue evidence="7">Leaf</tissue>
    </source>
</reference>
<reference evidence="6" key="2">
    <citation type="submission" date="2017-06" db="EMBL/GenBank/DDBJ databases">
        <title>The pomegranate genome and the genomics of punicalagin biosynthesis.</title>
        <authorList>
            <person name="Xu C."/>
        </authorList>
    </citation>
    <scope>NUCLEOTIDE SEQUENCE [LARGE SCALE GENOMIC DNA]</scope>
    <source>
        <tissue evidence="6">Fresh leaf</tissue>
    </source>
</reference>
<name>A0A218WX81_PUNGR</name>
<protein>
    <recommendedName>
        <fullName evidence="1">ADP-ribosyl cyclase/cyclic ADP-ribose hydrolase</fullName>
        <ecNumber evidence="1">3.2.2.6</ecNumber>
    </recommendedName>
</protein>
<dbReference type="EMBL" id="PGOL01000305">
    <property type="protein sequence ID" value="PKI72906.1"/>
    <property type="molecule type" value="Genomic_DNA"/>
</dbReference>
<evidence type="ECO:0000313" key="6">
    <source>
        <dbReference type="EMBL" id="OWM76851.1"/>
    </source>
</evidence>
<dbReference type="GO" id="GO:0007165">
    <property type="term" value="P:signal transduction"/>
    <property type="evidence" value="ECO:0007669"/>
    <property type="project" value="InterPro"/>
</dbReference>
<dbReference type="PANTHER" id="PTHR32009:SF39">
    <property type="entry name" value="TIR DOMAIN-CONTAINING PROTEIN"/>
    <property type="match status" value="1"/>
</dbReference>
<dbReference type="OrthoDB" id="6160824at2759"/>
<dbReference type="GO" id="GO:0061809">
    <property type="term" value="F:NAD+ nucleosidase activity, cyclic ADP-ribose generating"/>
    <property type="evidence" value="ECO:0007669"/>
    <property type="project" value="UniProtKB-EC"/>
</dbReference>
<sequence>MSLSKPVGADDQVLLSFRGPDTRQGFTDCLYHFLVDAGIRVFRDNEEIRPGEKIQEILRAMNNSIICLPIFSRDYASSKWCLRELAEMAERKKKIMPIFYGVTPDDVKVRTCLYHDALTRHEKEKDKEQWENALKEAVQSTNLKSSKDPTEVVKIKG</sequence>
<dbReference type="Proteomes" id="UP000197138">
    <property type="component" value="Unassembled WGS sequence"/>
</dbReference>